<dbReference type="PROSITE" id="PS51186">
    <property type="entry name" value="GNAT"/>
    <property type="match status" value="1"/>
</dbReference>
<evidence type="ECO:0000313" key="5">
    <source>
        <dbReference type="Proteomes" id="UP000295008"/>
    </source>
</evidence>
<dbReference type="Gene3D" id="3.40.630.30">
    <property type="match status" value="1"/>
</dbReference>
<keyword evidence="1" id="KW-0808">Transferase</keyword>
<sequence>MDITIRPAVGSDFPAVFALFHQLWPGRELHEAAMSAVFERGLASGADTYLCAVAAGKVVGFCAYAVMNNFWQEGRIAYIYAMIVDEELRGRGFGATLLRQAIDCARTAGCKRIELDSGFPREGAHRFYERLGFEKRAFLFSLELG</sequence>
<keyword evidence="2" id="KW-0012">Acyltransferase</keyword>
<protein>
    <submittedName>
        <fullName evidence="4">Ribosomal protein S18 acetylase RimI-like enzyme</fullName>
    </submittedName>
</protein>
<dbReference type="RefSeq" id="WP_132013482.1">
    <property type="nucleotide sequence ID" value="NZ_SLUN01000005.1"/>
</dbReference>
<keyword evidence="4" id="KW-0689">Ribosomal protein</keyword>
<dbReference type="InterPro" id="IPR017255">
    <property type="entry name" value="AcTrfase_GNAT_prd"/>
</dbReference>
<dbReference type="AlphaFoldDB" id="A0A4R1S2S1"/>
<dbReference type="Pfam" id="PF00583">
    <property type="entry name" value="Acetyltransf_1"/>
    <property type="match status" value="1"/>
</dbReference>
<dbReference type="InterPro" id="IPR000182">
    <property type="entry name" value="GNAT_dom"/>
</dbReference>
<dbReference type="InterPro" id="IPR050832">
    <property type="entry name" value="Bact_Acetyltransf"/>
</dbReference>
<reference evidence="4 5" key="1">
    <citation type="submission" date="2019-03" db="EMBL/GenBank/DDBJ databases">
        <title>Genomic Encyclopedia of Type Strains, Phase IV (KMG-IV): sequencing the most valuable type-strain genomes for metagenomic binning, comparative biology and taxonomic classification.</title>
        <authorList>
            <person name="Goeker M."/>
        </authorList>
    </citation>
    <scope>NUCLEOTIDE SEQUENCE [LARGE SCALE GENOMIC DNA]</scope>
    <source>
        <strain evidence="4 5">LX-B</strain>
    </source>
</reference>
<dbReference type="EMBL" id="SLUN01000005">
    <property type="protein sequence ID" value="TCL73339.1"/>
    <property type="molecule type" value="Genomic_DNA"/>
</dbReference>
<comment type="caution">
    <text evidence="4">The sequence shown here is derived from an EMBL/GenBank/DDBJ whole genome shotgun (WGS) entry which is preliminary data.</text>
</comment>
<organism evidence="4 5">
    <name type="scientific">Hydrogenispora ethanolica</name>
    <dbReference type="NCBI Taxonomy" id="1082276"/>
    <lineage>
        <taxon>Bacteria</taxon>
        <taxon>Bacillati</taxon>
        <taxon>Bacillota</taxon>
        <taxon>Hydrogenispora</taxon>
    </lineage>
</organism>
<dbReference type="GO" id="GO:0016747">
    <property type="term" value="F:acyltransferase activity, transferring groups other than amino-acyl groups"/>
    <property type="evidence" value="ECO:0007669"/>
    <property type="project" value="InterPro"/>
</dbReference>
<dbReference type="OrthoDB" id="9789603at2"/>
<dbReference type="InterPro" id="IPR016181">
    <property type="entry name" value="Acyl_CoA_acyltransferase"/>
</dbReference>
<dbReference type="PIRSF" id="PIRSF037663">
    <property type="entry name" value="Acetyltransf_GNAT_prd"/>
    <property type="match status" value="1"/>
</dbReference>
<accession>A0A4R1S2S1</accession>
<feature type="domain" description="N-acetyltransferase" evidence="3">
    <location>
        <begin position="3"/>
        <end position="145"/>
    </location>
</feature>
<dbReference type="GO" id="GO:0005840">
    <property type="term" value="C:ribosome"/>
    <property type="evidence" value="ECO:0007669"/>
    <property type="project" value="UniProtKB-KW"/>
</dbReference>
<evidence type="ECO:0000256" key="2">
    <source>
        <dbReference type="ARBA" id="ARBA00023315"/>
    </source>
</evidence>
<name>A0A4R1S2S1_HYDET</name>
<keyword evidence="5" id="KW-1185">Reference proteome</keyword>
<evidence type="ECO:0000259" key="3">
    <source>
        <dbReference type="PROSITE" id="PS51186"/>
    </source>
</evidence>
<dbReference type="SUPFAM" id="SSF55729">
    <property type="entry name" value="Acyl-CoA N-acyltransferases (Nat)"/>
    <property type="match status" value="1"/>
</dbReference>
<dbReference type="Proteomes" id="UP000295008">
    <property type="component" value="Unassembled WGS sequence"/>
</dbReference>
<dbReference type="PANTHER" id="PTHR43877">
    <property type="entry name" value="AMINOALKYLPHOSPHONATE N-ACETYLTRANSFERASE-RELATED-RELATED"/>
    <property type="match status" value="1"/>
</dbReference>
<dbReference type="PANTHER" id="PTHR43877:SF2">
    <property type="entry name" value="AMINOALKYLPHOSPHONATE N-ACETYLTRANSFERASE-RELATED"/>
    <property type="match status" value="1"/>
</dbReference>
<gene>
    <name evidence="4" type="ORF">EDC14_1005203</name>
</gene>
<evidence type="ECO:0000256" key="1">
    <source>
        <dbReference type="ARBA" id="ARBA00022679"/>
    </source>
</evidence>
<dbReference type="CDD" id="cd04301">
    <property type="entry name" value="NAT_SF"/>
    <property type="match status" value="1"/>
</dbReference>
<proteinExistence type="predicted"/>
<evidence type="ECO:0000313" key="4">
    <source>
        <dbReference type="EMBL" id="TCL73339.1"/>
    </source>
</evidence>
<keyword evidence="4" id="KW-0687">Ribonucleoprotein</keyword>